<keyword evidence="3" id="KW-1185">Reference proteome</keyword>
<dbReference type="Proteomes" id="UP001499987">
    <property type="component" value="Unassembled WGS sequence"/>
</dbReference>
<reference evidence="2 3" key="1">
    <citation type="journal article" date="2019" name="Int. J. Syst. Evol. Microbiol.">
        <title>The Global Catalogue of Microorganisms (GCM) 10K type strain sequencing project: providing services to taxonomists for standard genome sequencing and annotation.</title>
        <authorList>
            <consortium name="The Broad Institute Genomics Platform"/>
            <consortium name="The Broad Institute Genome Sequencing Center for Infectious Disease"/>
            <person name="Wu L."/>
            <person name="Ma J."/>
        </authorList>
    </citation>
    <scope>NUCLEOTIDE SEQUENCE [LARGE SCALE GENOMIC DNA]</scope>
    <source>
        <strain evidence="2 3">JCM 13002</strain>
    </source>
</reference>
<organism evidence="2 3">
    <name type="scientific">Kitasatospora arboriphila</name>
    <dbReference type="NCBI Taxonomy" id="258052"/>
    <lineage>
        <taxon>Bacteria</taxon>
        <taxon>Bacillati</taxon>
        <taxon>Actinomycetota</taxon>
        <taxon>Actinomycetes</taxon>
        <taxon>Kitasatosporales</taxon>
        <taxon>Streptomycetaceae</taxon>
        <taxon>Kitasatospora</taxon>
    </lineage>
</organism>
<proteinExistence type="predicted"/>
<sequence>MDTDETARPGRARWTAVVLANLLTGCLGVPALLVLLLFVQSYPLVWIGLGSRDPNDNDGILPWILLLAPLWAGTVALWFLVNLGVARLTGLRGRRFWWTGAGLSAVPTVLLALYSAI</sequence>
<keyword evidence="1" id="KW-1133">Transmembrane helix</keyword>
<name>A0ABN1TPF4_9ACTN</name>
<keyword evidence="1" id="KW-0472">Membrane</keyword>
<evidence type="ECO:0008006" key="4">
    <source>
        <dbReference type="Google" id="ProtNLM"/>
    </source>
</evidence>
<gene>
    <name evidence="2" type="ORF">GCM10009663_44870</name>
</gene>
<keyword evidence="1" id="KW-0812">Transmembrane</keyword>
<evidence type="ECO:0000313" key="2">
    <source>
        <dbReference type="EMBL" id="GAA1096829.1"/>
    </source>
</evidence>
<comment type="caution">
    <text evidence="2">The sequence shown here is derived from an EMBL/GenBank/DDBJ whole genome shotgun (WGS) entry which is preliminary data.</text>
</comment>
<feature type="transmembrane region" description="Helical" evidence="1">
    <location>
        <begin position="60"/>
        <end position="84"/>
    </location>
</feature>
<accession>A0ABN1TPF4</accession>
<feature type="transmembrane region" description="Helical" evidence="1">
    <location>
        <begin position="96"/>
        <end position="116"/>
    </location>
</feature>
<dbReference type="EMBL" id="BAAALD010000044">
    <property type="protein sequence ID" value="GAA1096829.1"/>
    <property type="molecule type" value="Genomic_DNA"/>
</dbReference>
<feature type="transmembrane region" description="Helical" evidence="1">
    <location>
        <begin position="12"/>
        <end position="40"/>
    </location>
</feature>
<dbReference type="RefSeq" id="WP_344625440.1">
    <property type="nucleotide sequence ID" value="NZ_BAAALD010000044.1"/>
</dbReference>
<evidence type="ECO:0000313" key="3">
    <source>
        <dbReference type="Proteomes" id="UP001499987"/>
    </source>
</evidence>
<protein>
    <recommendedName>
        <fullName evidence="4">Integral membrane protein</fullName>
    </recommendedName>
</protein>
<evidence type="ECO:0000256" key="1">
    <source>
        <dbReference type="SAM" id="Phobius"/>
    </source>
</evidence>